<organism evidence="2 3">
    <name type="scientific">Mycoemilia scoparia</name>
    <dbReference type="NCBI Taxonomy" id="417184"/>
    <lineage>
        <taxon>Eukaryota</taxon>
        <taxon>Fungi</taxon>
        <taxon>Fungi incertae sedis</taxon>
        <taxon>Zoopagomycota</taxon>
        <taxon>Kickxellomycotina</taxon>
        <taxon>Kickxellomycetes</taxon>
        <taxon>Kickxellales</taxon>
        <taxon>Kickxellaceae</taxon>
        <taxon>Mycoemilia</taxon>
    </lineage>
</organism>
<comment type="caution">
    <text evidence="2">The sequence shown here is derived from an EMBL/GenBank/DDBJ whole genome shotgun (WGS) entry which is preliminary data.</text>
</comment>
<name>A0A9W8DPL1_9FUNG</name>
<protein>
    <submittedName>
        <fullName evidence="2">Uncharacterized protein</fullName>
    </submittedName>
</protein>
<feature type="region of interest" description="Disordered" evidence="1">
    <location>
        <begin position="61"/>
        <end position="104"/>
    </location>
</feature>
<reference evidence="2" key="1">
    <citation type="submission" date="2022-07" db="EMBL/GenBank/DDBJ databases">
        <title>Phylogenomic reconstructions and comparative analyses of Kickxellomycotina fungi.</title>
        <authorList>
            <person name="Reynolds N.K."/>
            <person name="Stajich J.E."/>
            <person name="Barry K."/>
            <person name="Grigoriev I.V."/>
            <person name="Crous P."/>
            <person name="Smith M.E."/>
        </authorList>
    </citation>
    <scope>NUCLEOTIDE SEQUENCE</scope>
    <source>
        <strain evidence="2">NBRC 100468</strain>
    </source>
</reference>
<accession>A0A9W8DPL1</accession>
<proteinExistence type="predicted"/>
<keyword evidence="3" id="KW-1185">Reference proteome</keyword>
<evidence type="ECO:0000256" key="1">
    <source>
        <dbReference type="SAM" id="MobiDB-lite"/>
    </source>
</evidence>
<evidence type="ECO:0000313" key="2">
    <source>
        <dbReference type="EMBL" id="KAJ1917456.1"/>
    </source>
</evidence>
<gene>
    <name evidence="2" type="ORF">H4219_003199</name>
</gene>
<sequence length="104" mass="11264">MVLDAAIAPQLFVKYHMKSDQRGLGETGDVKANLRQAVMPSGRIDIQDLVLVATRMAKTCWADPRPSQQPPHRPDRKTTAAGGPAQDTIDCGREQQGRDTPAAA</sequence>
<dbReference type="Proteomes" id="UP001150538">
    <property type="component" value="Unassembled WGS sequence"/>
</dbReference>
<dbReference type="AlphaFoldDB" id="A0A9W8DPL1"/>
<evidence type="ECO:0000313" key="3">
    <source>
        <dbReference type="Proteomes" id="UP001150538"/>
    </source>
</evidence>
<dbReference type="EMBL" id="JANBPU010000071">
    <property type="protein sequence ID" value="KAJ1917456.1"/>
    <property type="molecule type" value="Genomic_DNA"/>
</dbReference>